<dbReference type="InterPro" id="IPR032675">
    <property type="entry name" value="LRR_dom_sf"/>
</dbReference>
<dbReference type="PANTHER" id="PTHR34223">
    <property type="entry name" value="OS11G0201299 PROTEIN"/>
    <property type="match status" value="1"/>
</dbReference>
<dbReference type="InterPro" id="IPR053197">
    <property type="entry name" value="F-box_SCFL_complex_component"/>
</dbReference>
<protein>
    <submittedName>
        <fullName evidence="3">FBD-associated F-box protein</fullName>
    </submittedName>
</protein>
<reference evidence="3" key="1">
    <citation type="submission" date="2022-08" db="EMBL/GenBank/DDBJ databases">
        <authorList>
            <person name="Marques A."/>
        </authorList>
    </citation>
    <scope>NUCLEOTIDE SEQUENCE</scope>
    <source>
        <strain evidence="3">RhyPub2mFocal</strain>
        <tissue evidence="3">Leaves</tissue>
    </source>
</reference>
<dbReference type="Gene3D" id="3.80.10.10">
    <property type="entry name" value="Ribonuclease Inhibitor"/>
    <property type="match status" value="1"/>
</dbReference>
<dbReference type="PANTHER" id="PTHR34223:SF51">
    <property type="entry name" value="OS06G0556300 PROTEIN"/>
    <property type="match status" value="1"/>
</dbReference>
<gene>
    <name evidence="3" type="ORF">LUZ62_021691</name>
</gene>
<dbReference type="CDD" id="cd22160">
    <property type="entry name" value="F-box_AtFBL13-like"/>
    <property type="match status" value="1"/>
</dbReference>
<dbReference type="InterPro" id="IPR053781">
    <property type="entry name" value="F-box_AtFBL13-like"/>
</dbReference>
<evidence type="ECO:0000259" key="1">
    <source>
        <dbReference type="Pfam" id="PF00646"/>
    </source>
</evidence>
<evidence type="ECO:0000313" key="4">
    <source>
        <dbReference type="Proteomes" id="UP001140206"/>
    </source>
</evidence>
<name>A0AAV8GXK9_9POAL</name>
<dbReference type="SUPFAM" id="SSF52058">
    <property type="entry name" value="L domain-like"/>
    <property type="match status" value="1"/>
</dbReference>
<feature type="domain" description="F-box/LRR-repeat protein 15/At3g58940/PEG3-like LRR" evidence="2">
    <location>
        <begin position="116"/>
        <end position="242"/>
    </location>
</feature>
<dbReference type="EMBL" id="JAMFTS010000001">
    <property type="protein sequence ID" value="KAJ4809125.1"/>
    <property type="molecule type" value="Genomic_DNA"/>
</dbReference>
<evidence type="ECO:0000259" key="2">
    <source>
        <dbReference type="Pfam" id="PF24758"/>
    </source>
</evidence>
<keyword evidence="4" id="KW-1185">Reference proteome</keyword>
<dbReference type="AlphaFoldDB" id="A0AAV8GXK9"/>
<comment type="caution">
    <text evidence="3">The sequence shown here is derived from an EMBL/GenBank/DDBJ whole genome shotgun (WGS) entry which is preliminary data.</text>
</comment>
<dbReference type="InterPro" id="IPR055411">
    <property type="entry name" value="LRR_FXL15/At3g58940/PEG3-like"/>
</dbReference>
<proteinExistence type="predicted"/>
<organism evidence="3 4">
    <name type="scientific">Rhynchospora pubera</name>
    <dbReference type="NCBI Taxonomy" id="906938"/>
    <lineage>
        <taxon>Eukaryota</taxon>
        <taxon>Viridiplantae</taxon>
        <taxon>Streptophyta</taxon>
        <taxon>Embryophyta</taxon>
        <taxon>Tracheophyta</taxon>
        <taxon>Spermatophyta</taxon>
        <taxon>Magnoliopsida</taxon>
        <taxon>Liliopsida</taxon>
        <taxon>Poales</taxon>
        <taxon>Cyperaceae</taxon>
        <taxon>Cyperoideae</taxon>
        <taxon>Rhynchosporeae</taxon>
        <taxon>Rhynchospora</taxon>
    </lineage>
</organism>
<feature type="domain" description="F-box" evidence="1">
    <location>
        <begin position="15"/>
        <end position="55"/>
    </location>
</feature>
<dbReference type="Pfam" id="PF24758">
    <property type="entry name" value="LRR_At5g56370"/>
    <property type="match status" value="1"/>
</dbReference>
<dbReference type="Pfam" id="PF00646">
    <property type="entry name" value="F-box"/>
    <property type="match status" value="1"/>
</dbReference>
<dbReference type="SUPFAM" id="SSF81383">
    <property type="entry name" value="F-box domain"/>
    <property type="match status" value="1"/>
</dbReference>
<dbReference type="Proteomes" id="UP001140206">
    <property type="component" value="Chromosome 1"/>
</dbReference>
<evidence type="ECO:0000313" key="3">
    <source>
        <dbReference type="EMBL" id="KAJ4809125.1"/>
    </source>
</evidence>
<accession>A0AAV8GXK9</accession>
<dbReference type="Gene3D" id="1.20.1280.50">
    <property type="match status" value="1"/>
</dbReference>
<sequence>MDRAETSRRGKSDMISSLPDCLIHLIMSFLTAQEAVRTCVLSNRWKNLWTTLPFLDFDLSKFDYERSKFGKFRDFVTMTLLLREASDLHKFRLSCQEMSYWSEYHMFYRAWILYALKHNLRALNITSIEAGVLPVGVFTCASLVDASLSSFYSSMQVIKVVNLPCLRRLHLNGINLNQGFIEKLLHGCPVLEFLHLGRCCRELFNINSQSLKYLIVEDCDLDEETKEEIDLINTPNLLSLCYSIRPLVIGHKVLFKMPFLTGACINLEYSQNWSYMSKSVILVGLSTVENLTLYGFGIKYFLRNELPNCPEFSDLKDLYVCLSCDFNLLSSFLNHCPNLEKLSVFHFGCFCEVKGHVIQESLKIAPFKGKRLQTVEVHLERDKDFPRVVKYIQDIFENSKPWINVVGL</sequence>
<dbReference type="InterPro" id="IPR036047">
    <property type="entry name" value="F-box-like_dom_sf"/>
</dbReference>
<dbReference type="InterPro" id="IPR001810">
    <property type="entry name" value="F-box_dom"/>
</dbReference>